<dbReference type="Proteomes" id="UP000320876">
    <property type="component" value="Unassembled WGS sequence"/>
</dbReference>
<evidence type="ECO:0000256" key="3">
    <source>
        <dbReference type="ARBA" id="ARBA00022630"/>
    </source>
</evidence>
<dbReference type="Pfam" id="PF02771">
    <property type="entry name" value="Acyl-CoA_dh_N"/>
    <property type="match status" value="1"/>
</dbReference>
<evidence type="ECO:0000256" key="1">
    <source>
        <dbReference type="ARBA" id="ARBA00001974"/>
    </source>
</evidence>
<dbReference type="Gene3D" id="1.10.540.10">
    <property type="entry name" value="Acyl-CoA dehydrogenase/oxidase, N-terminal domain"/>
    <property type="match status" value="1"/>
</dbReference>
<dbReference type="InterPro" id="IPR036250">
    <property type="entry name" value="AcylCo_DH-like_C"/>
</dbReference>
<keyword evidence="5" id="KW-0560">Oxidoreductase</keyword>
<dbReference type="EMBL" id="VFML01000001">
    <property type="protein sequence ID" value="TQJ01152.1"/>
    <property type="molecule type" value="Genomic_DNA"/>
</dbReference>
<dbReference type="InterPro" id="IPR009075">
    <property type="entry name" value="AcylCo_DH/oxidase_C"/>
</dbReference>
<reference evidence="8 9" key="1">
    <citation type="submission" date="2019-06" db="EMBL/GenBank/DDBJ databases">
        <title>Sequencing the genomes of 1000 actinobacteria strains.</title>
        <authorList>
            <person name="Klenk H.-P."/>
        </authorList>
    </citation>
    <scope>NUCLEOTIDE SEQUENCE [LARGE SCALE GENOMIC DNA]</scope>
    <source>
        <strain evidence="8 9">DSM 45679</strain>
    </source>
</reference>
<proteinExistence type="inferred from homology"/>
<evidence type="ECO:0000259" key="6">
    <source>
        <dbReference type="Pfam" id="PF00441"/>
    </source>
</evidence>
<dbReference type="SUPFAM" id="SSF47203">
    <property type="entry name" value="Acyl-CoA dehydrogenase C-terminal domain-like"/>
    <property type="match status" value="1"/>
</dbReference>
<dbReference type="RefSeq" id="WP_141995994.1">
    <property type="nucleotide sequence ID" value="NZ_VFML01000001.1"/>
</dbReference>
<dbReference type="Pfam" id="PF00441">
    <property type="entry name" value="Acyl-CoA_dh_1"/>
    <property type="match status" value="1"/>
</dbReference>
<dbReference type="PANTHER" id="PTHR43884:SF20">
    <property type="entry name" value="ACYL-COA DEHYDROGENASE FADE28"/>
    <property type="match status" value="1"/>
</dbReference>
<evidence type="ECO:0000256" key="5">
    <source>
        <dbReference type="ARBA" id="ARBA00023002"/>
    </source>
</evidence>
<dbReference type="GO" id="GO:0003995">
    <property type="term" value="F:acyl-CoA dehydrogenase activity"/>
    <property type="evidence" value="ECO:0007669"/>
    <property type="project" value="TreeGrafter"/>
</dbReference>
<keyword evidence="9" id="KW-1185">Reference proteome</keyword>
<comment type="similarity">
    <text evidence="2">Belongs to the acyl-CoA dehydrogenase family.</text>
</comment>
<dbReference type="PANTHER" id="PTHR43884">
    <property type="entry name" value="ACYL-COA DEHYDROGENASE"/>
    <property type="match status" value="1"/>
</dbReference>
<dbReference type="SUPFAM" id="SSF56645">
    <property type="entry name" value="Acyl-CoA dehydrogenase NM domain-like"/>
    <property type="match status" value="1"/>
</dbReference>
<dbReference type="Gene3D" id="1.20.140.10">
    <property type="entry name" value="Butyryl-CoA Dehydrogenase, subunit A, domain 3"/>
    <property type="match status" value="1"/>
</dbReference>
<evidence type="ECO:0000313" key="9">
    <source>
        <dbReference type="Proteomes" id="UP000320876"/>
    </source>
</evidence>
<protein>
    <recommendedName>
        <fullName evidence="10">Alkylation response protein AidB-like acyl-CoA dehydrogenase</fullName>
    </recommendedName>
</protein>
<feature type="domain" description="Acyl-CoA dehydrogenase/oxidase N-terminal" evidence="7">
    <location>
        <begin position="33"/>
        <end position="103"/>
    </location>
</feature>
<dbReference type="InterPro" id="IPR013786">
    <property type="entry name" value="AcylCoA_DH/ox_N"/>
</dbReference>
<evidence type="ECO:0000259" key="7">
    <source>
        <dbReference type="Pfam" id="PF02771"/>
    </source>
</evidence>
<dbReference type="InterPro" id="IPR009100">
    <property type="entry name" value="AcylCoA_DH/oxidase_NM_dom_sf"/>
</dbReference>
<sequence>MTPTRTAEQQALGETVRAVLRRSPGEHGWSPLCEQVGVAALAIPESFGGLGAGLTELQVVAEELGRELVPCPFLGSTVLATQALLESGDEAACARLLPGLAEGRVAALAWADEHGRWSPDHGCGSAAADSALEGRAEYVLDADLAEVLLVVAEVAGELGLFEVDPERVEVRRSESMDPSRGFGSVELRGARGRRLGGDFRPGLRRVRETACAVLAAEQAGAAARALEITVEYTKQRQQFGRPIGGFQALKHRMADLHVLVETAHSAARAVAEAGPDRGRLAAVAKVHCSEALSTVTAEMIQLHGGIGITWEHPAHRYFKRAHGAAQLFGRPHEHLPDCYE</sequence>
<keyword evidence="4" id="KW-0274">FAD</keyword>
<evidence type="ECO:0008006" key="10">
    <source>
        <dbReference type="Google" id="ProtNLM"/>
    </source>
</evidence>
<gene>
    <name evidence="8" type="ORF">FB471_0817</name>
</gene>
<evidence type="ECO:0000256" key="2">
    <source>
        <dbReference type="ARBA" id="ARBA00009347"/>
    </source>
</evidence>
<comment type="caution">
    <text evidence="8">The sequence shown here is derived from an EMBL/GenBank/DDBJ whole genome shotgun (WGS) entry which is preliminary data.</text>
</comment>
<comment type="cofactor">
    <cofactor evidence="1">
        <name>FAD</name>
        <dbReference type="ChEBI" id="CHEBI:57692"/>
    </cofactor>
</comment>
<evidence type="ECO:0000256" key="4">
    <source>
        <dbReference type="ARBA" id="ARBA00022827"/>
    </source>
</evidence>
<feature type="domain" description="Acyl-CoA dehydrogenase/oxidase C-terminal" evidence="6">
    <location>
        <begin position="213"/>
        <end position="324"/>
    </location>
</feature>
<name>A0A542DDL4_AMYCI</name>
<dbReference type="AlphaFoldDB" id="A0A542DDL4"/>
<dbReference type="GO" id="GO:0050660">
    <property type="term" value="F:flavin adenine dinucleotide binding"/>
    <property type="evidence" value="ECO:0007669"/>
    <property type="project" value="InterPro"/>
</dbReference>
<dbReference type="OrthoDB" id="8677713at2"/>
<keyword evidence="3" id="KW-0285">Flavoprotein</keyword>
<evidence type="ECO:0000313" key="8">
    <source>
        <dbReference type="EMBL" id="TQJ01152.1"/>
    </source>
</evidence>
<accession>A0A542DDL4</accession>
<organism evidence="8 9">
    <name type="scientific">Amycolatopsis cihanbeyliensis</name>
    <dbReference type="NCBI Taxonomy" id="1128664"/>
    <lineage>
        <taxon>Bacteria</taxon>
        <taxon>Bacillati</taxon>
        <taxon>Actinomycetota</taxon>
        <taxon>Actinomycetes</taxon>
        <taxon>Pseudonocardiales</taxon>
        <taxon>Pseudonocardiaceae</taxon>
        <taxon>Amycolatopsis</taxon>
    </lineage>
</organism>
<dbReference type="InterPro" id="IPR037069">
    <property type="entry name" value="AcylCoA_DH/ox_N_sf"/>
</dbReference>